<gene>
    <name evidence="2" type="ORF">NEMVEDRAFT_v1g240163</name>
</gene>
<evidence type="ECO:0000313" key="2">
    <source>
        <dbReference type="EMBL" id="EDO45946.1"/>
    </source>
</evidence>
<proteinExistence type="predicted"/>
<dbReference type="AlphaFoldDB" id="A7RRG7"/>
<dbReference type="EMBL" id="DS469531">
    <property type="protein sequence ID" value="EDO45946.1"/>
    <property type="molecule type" value="Genomic_DNA"/>
</dbReference>
<accession>A7RRG7</accession>
<reference evidence="2 3" key="1">
    <citation type="journal article" date="2007" name="Science">
        <title>Sea anemone genome reveals ancestral eumetazoan gene repertoire and genomic organization.</title>
        <authorList>
            <person name="Putnam N.H."/>
            <person name="Srivastava M."/>
            <person name="Hellsten U."/>
            <person name="Dirks B."/>
            <person name="Chapman J."/>
            <person name="Salamov A."/>
            <person name="Terry A."/>
            <person name="Shapiro H."/>
            <person name="Lindquist E."/>
            <person name="Kapitonov V.V."/>
            <person name="Jurka J."/>
            <person name="Genikhovich G."/>
            <person name="Grigoriev I.V."/>
            <person name="Lucas S.M."/>
            <person name="Steele R.E."/>
            <person name="Finnerty J.R."/>
            <person name="Technau U."/>
            <person name="Martindale M.Q."/>
            <person name="Rokhsar D.S."/>
        </authorList>
    </citation>
    <scope>NUCLEOTIDE SEQUENCE [LARGE SCALE GENOMIC DNA]</scope>
    <source>
        <strain evidence="3">CH2 X CH6</strain>
    </source>
</reference>
<dbReference type="HOGENOM" id="CLU_765725_0_0_1"/>
<name>A7RRG7_NEMVE</name>
<sequence length="362" mass="40637">MDNTRAKAQSLARTLWEVASAENASLYPKAISVLHEIFEEMKGKVKLNTFCKLILDLKILTVIDSMVNLDNSLQYHQVFDLLDELFPIEMPKPAYMSTKNHNMFKSHNHRVHTMLLDLLASNEARRSYINDFLNYGPCNCSSKLIKKEVKRFLLRIEKKLGCTLLHDQSHDGPDHDDCPSNSSGSTDSTSICSSSRQTITKMWKLDMCRLSDTSENELKPTCSEATGHESMLVTSKVDTTKYKDSSIPNTELKDKPTISGESDVVFAPRRKQTARKSAGRRVKAGCNITVQSTQVENAVTYCIQGAQASQHGGDSVKSCKVMHLGKRVFEEGTVRGEDGRKRVKLEEGDDENTNKIFFTGFI</sequence>
<dbReference type="Proteomes" id="UP000001593">
    <property type="component" value="Unassembled WGS sequence"/>
</dbReference>
<keyword evidence="3" id="KW-1185">Reference proteome</keyword>
<protein>
    <submittedName>
        <fullName evidence="2">Uncharacterized protein</fullName>
    </submittedName>
</protein>
<evidence type="ECO:0000313" key="3">
    <source>
        <dbReference type="Proteomes" id="UP000001593"/>
    </source>
</evidence>
<organism evidence="2 3">
    <name type="scientific">Nematostella vectensis</name>
    <name type="common">Starlet sea anemone</name>
    <dbReference type="NCBI Taxonomy" id="45351"/>
    <lineage>
        <taxon>Eukaryota</taxon>
        <taxon>Metazoa</taxon>
        <taxon>Cnidaria</taxon>
        <taxon>Anthozoa</taxon>
        <taxon>Hexacorallia</taxon>
        <taxon>Actiniaria</taxon>
        <taxon>Edwardsiidae</taxon>
        <taxon>Nematostella</taxon>
    </lineage>
</organism>
<dbReference type="KEGG" id="nve:5518031"/>
<feature type="compositionally biased region" description="Low complexity" evidence="1">
    <location>
        <begin position="180"/>
        <end position="193"/>
    </location>
</feature>
<evidence type="ECO:0000256" key="1">
    <source>
        <dbReference type="SAM" id="MobiDB-lite"/>
    </source>
</evidence>
<dbReference type="InParanoid" id="A7RRG7"/>
<feature type="region of interest" description="Disordered" evidence="1">
    <location>
        <begin position="170"/>
        <end position="193"/>
    </location>
</feature>